<dbReference type="EMBL" id="CP100390">
    <property type="protein sequence ID" value="UZE96818.1"/>
    <property type="molecule type" value="Genomic_DNA"/>
</dbReference>
<gene>
    <name evidence="2" type="ORF">NKI27_03435</name>
</gene>
<name>A0ABY6N3X3_9ALTE</name>
<keyword evidence="3" id="KW-1185">Reference proteome</keyword>
<evidence type="ECO:0000313" key="3">
    <source>
        <dbReference type="Proteomes" id="UP001163739"/>
    </source>
</evidence>
<accession>A0ABY6N3X3</accession>
<dbReference type="Proteomes" id="UP001163739">
    <property type="component" value="Chromosome"/>
</dbReference>
<organism evidence="2 3">
    <name type="scientific">Alkalimarinus alittae</name>
    <dbReference type="NCBI Taxonomy" id="2961619"/>
    <lineage>
        <taxon>Bacteria</taxon>
        <taxon>Pseudomonadati</taxon>
        <taxon>Pseudomonadota</taxon>
        <taxon>Gammaproteobacteria</taxon>
        <taxon>Alteromonadales</taxon>
        <taxon>Alteromonadaceae</taxon>
        <taxon>Alkalimarinus</taxon>
    </lineage>
</organism>
<dbReference type="Pfam" id="PF13182">
    <property type="entry name" value="DUF4007"/>
    <property type="match status" value="1"/>
</dbReference>
<reference evidence="2" key="1">
    <citation type="submission" date="2022-06" db="EMBL/GenBank/DDBJ databases">
        <title>Alkalimarinus sp. nov., isolated from gut of a Alitta virens.</title>
        <authorList>
            <person name="Yang A.I."/>
            <person name="Shin N.-R."/>
        </authorList>
    </citation>
    <scope>NUCLEOTIDE SEQUENCE</scope>
    <source>
        <strain evidence="2">A2M4</strain>
    </source>
</reference>
<dbReference type="RefSeq" id="WP_265048303.1">
    <property type="nucleotide sequence ID" value="NZ_CP100390.1"/>
</dbReference>
<evidence type="ECO:0000259" key="1">
    <source>
        <dbReference type="Pfam" id="PF13182"/>
    </source>
</evidence>
<evidence type="ECO:0000313" key="2">
    <source>
        <dbReference type="EMBL" id="UZE96818.1"/>
    </source>
</evidence>
<feature type="domain" description="DUF4007" evidence="1">
    <location>
        <begin position="5"/>
        <end position="310"/>
    </location>
</feature>
<sequence length="312" mass="35057">MKAKFSGHDTFPLRYGWLFKATKHLSMGGSFQTSNEDKTREAIVELGVGKNMVNAIRYWAESSSIFDTSVKANIVTHSVSEEAKLIFGDNTNEGLDPYLENAASIWLIHFWLNFNIESLTAYRYFFNYSNVQYFEKATFLDICITDTQQLTSSESPNDKTIKKDIDCFLNTYSKKAVKAGASAKTNEDSFASPLVELGLIQELGGGYFSSPLDLRADLPINIFIYSVLRFSEMELAHSGASSMDFDTLLTKPYSPGRIFRLSEKGLGQKLDEAQRRTNGDISWVDSLGLRQVQVKSALQGQATTFIEEHYRA</sequence>
<proteinExistence type="predicted"/>
<protein>
    <submittedName>
        <fullName evidence="2">DUF4007 family protein</fullName>
    </submittedName>
</protein>
<dbReference type="InterPro" id="IPR025248">
    <property type="entry name" value="DUF4007"/>
</dbReference>